<organism evidence="3 4">
    <name type="scientific">Yinghuangia aomiensis</name>
    <dbReference type="NCBI Taxonomy" id="676205"/>
    <lineage>
        <taxon>Bacteria</taxon>
        <taxon>Bacillati</taxon>
        <taxon>Actinomycetota</taxon>
        <taxon>Actinomycetes</taxon>
        <taxon>Kitasatosporales</taxon>
        <taxon>Streptomycetaceae</taxon>
        <taxon>Yinghuangia</taxon>
    </lineage>
</organism>
<dbReference type="InterPro" id="IPR017946">
    <property type="entry name" value="PLC-like_Pdiesterase_TIM-brl"/>
</dbReference>
<gene>
    <name evidence="3" type="ORF">GCM10023205_63640</name>
</gene>
<accession>A0ABP9I1Y6</accession>
<dbReference type="EMBL" id="BAABHS010000028">
    <property type="protein sequence ID" value="GAA4984736.1"/>
    <property type="molecule type" value="Genomic_DNA"/>
</dbReference>
<dbReference type="Pfam" id="PF26146">
    <property type="entry name" value="PI-PLC_X"/>
    <property type="match status" value="1"/>
</dbReference>
<keyword evidence="4" id="KW-1185">Reference proteome</keyword>
<reference evidence="4" key="1">
    <citation type="journal article" date="2019" name="Int. J. Syst. Evol. Microbiol.">
        <title>The Global Catalogue of Microorganisms (GCM) 10K type strain sequencing project: providing services to taxonomists for standard genome sequencing and annotation.</title>
        <authorList>
            <consortium name="The Broad Institute Genomics Platform"/>
            <consortium name="The Broad Institute Genome Sequencing Center for Infectious Disease"/>
            <person name="Wu L."/>
            <person name="Ma J."/>
        </authorList>
    </citation>
    <scope>NUCLEOTIDE SEQUENCE [LARGE SCALE GENOMIC DNA]</scope>
    <source>
        <strain evidence="4">JCM 17986</strain>
    </source>
</reference>
<protein>
    <submittedName>
        <fullName evidence="3">PI-PLC domain-containing protein</fullName>
    </submittedName>
</protein>
<dbReference type="SUPFAM" id="SSF51695">
    <property type="entry name" value="PLC-like phosphodiesterases"/>
    <property type="match status" value="1"/>
</dbReference>
<evidence type="ECO:0000313" key="4">
    <source>
        <dbReference type="Proteomes" id="UP001500466"/>
    </source>
</evidence>
<feature type="transmembrane region" description="Helical" evidence="2">
    <location>
        <begin position="426"/>
        <end position="446"/>
    </location>
</feature>
<keyword evidence="2" id="KW-0812">Transmembrane</keyword>
<evidence type="ECO:0000256" key="2">
    <source>
        <dbReference type="SAM" id="Phobius"/>
    </source>
</evidence>
<dbReference type="Gene3D" id="3.20.20.190">
    <property type="entry name" value="Phosphatidylinositol (PI) phosphodiesterase"/>
    <property type="match status" value="1"/>
</dbReference>
<comment type="caution">
    <text evidence="3">The sequence shown here is derived from an EMBL/GenBank/DDBJ whole genome shotgun (WGS) entry which is preliminary data.</text>
</comment>
<dbReference type="PANTHER" id="PTHR13593:SF140">
    <property type="entry name" value="PLC-LIKE PHOSPHODIESTERASE"/>
    <property type="match status" value="1"/>
</dbReference>
<dbReference type="PANTHER" id="PTHR13593">
    <property type="match status" value="1"/>
</dbReference>
<feature type="transmembrane region" description="Helical" evidence="2">
    <location>
        <begin position="382"/>
        <end position="405"/>
    </location>
</feature>
<feature type="transmembrane region" description="Helical" evidence="2">
    <location>
        <begin position="288"/>
        <end position="313"/>
    </location>
</feature>
<proteinExistence type="predicted"/>
<dbReference type="InterPro" id="IPR051057">
    <property type="entry name" value="PI-PLC_domain"/>
</dbReference>
<keyword evidence="2" id="KW-1133">Transmembrane helix</keyword>
<keyword evidence="2" id="KW-0472">Membrane</keyword>
<name>A0ABP9I1Y6_9ACTN</name>
<dbReference type="RefSeq" id="WP_345679218.1">
    <property type="nucleotide sequence ID" value="NZ_BAABHS010000028.1"/>
</dbReference>
<evidence type="ECO:0000313" key="3">
    <source>
        <dbReference type="EMBL" id="GAA4984736.1"/>
    </source>
</evidence>
<sequence length="792" mass="84894">MNVTVGTQESREADDRRARRRLRAIRTAAYIVVAMGVAVITGLGVARSTVLDRAWYDSVLEREDAYDRLYDQVLVDPEMAHLTNDLLARLPIPPNQITANLRLVLPPATLRGIADDQIGRTVSYLRGDESDLHFYVDLKPIINNLGGVAEVFVGDLTGGVPSVTEANAPAFVASVQRALDALAAGQPPESLPALDLAPEAAPEIADLILERLPEDRRAALREPVIASLRQGDLGGVLVAVVPTLFGDKVEDAQQGLASLSHDRPWDLVIDIKAQDTTVNLGPLPQLRAFTVLGLGKMLTVACLFTVGGLYVLWRTAPRRGLARMAGPGYALAAGGMLAAAVCLIAWAAVPHLLPADRGGWAPSVRSLADDLQEAAIRDIVKVWITSSAVPVLAGAGLVVAANLAVRRRERGKAPLPRSRRRTISGVAAAGAAGALALTIFLPVPTVGDPAKERRCNGMAHLCDRHYDEVAYLATHNSMSSTADRFISPLQDPDPVTQLDLGARALLMDTYTWETPEEIAPRLAGSEMSPEEQAIVAGVIDRFAPARPGLWLCHSVCRGGAIPLVGTMQAIGQWLDRNPNEVVTLILQDDITGEQTMDAMREAGVDRFMATPPADPNAPWPTLREMIAKNHRLVVFAERTDGPDPHYRQFYKYGMETPFTFTSPENLSCAPNRGGTDKRLFLMNHFITAKGGSRIDAGRINAKQFVLDRAKQCEQQRGRPVNFVAVDFGTIGDARGAVDAMNAERVRKAAMPEPLVPDGAGAQPGVVPSAPPALPAGPVSPGEAAVQRGRSGP</sequence>
<feature type="transmembrane region" description="Helical" evidence="2">
    <location>
        <begin position="325"/>
        <end position="349"/>
    </location>
</feature>
<evidence type="ECO:0000256" key="1">
    <source>
        <dbReference type="SAM" id="MobiDB-lite"/>
    </source>
</evidence>
<feature type="region of interest" description="Disordered" evidence="1">
    <location>
        <begin position="753"/>
        <end position="792"/>
    </location>
</feature>
<dbReference type="Proteomes" id="UP001500466">
    <property type="component" value="Unassembled WGS sequence"/>
</dbReference>
<feature type="transmembrane region" description="Helical" evidence="2">
    <location>
        <begin position="27"/>
        <end position="46"/>
    </location>
</feature>